<keyword evidence="3" id="KW-1185">Reference proteome</keyword>
<evidence type="ECO:0000313" key="3">
    <source>
        <dbReference type="Proteomes" id="UP000243904"/>
    </source>
</evidence>
<proteinExistence type="predicted"/>
<dbReference type="AlphaFoldDB" id="A0A1H1YX43"/>
<gene>
    <name evidence="2" type="ORF">SAMN05444158_5063</name>
</gene>
<protein>
    <recommendedName>
        <fullName evidence="1">DUF3658 domain-containing protein</fullName>
    </recommendedName>
</protein>
<accession>A0A1H1YX43</accession>
<reference evidence="3" key="1">
    <citation type="submission" date="2016-10" db="EMBL/GenBank/DDBJ databases">
        <authorList>
            <person name="Varghese N."/>
            <person name="Submissions S."/>
        </authorList>
    </citation>
    <scope>NUCLEOTIDE SEQUENCE [LARGE SCALE GENOMIC DNA]</scope>
    <source>
        <strain evidence="3">GAS369</strain>
    </source>
</reference>
<dbReference type="RefSeq" id="WP_146689241.1">
    <property type="nucleotide sequence ID" value="NZ_LT629750.1"/>
</dbReference>
<evidence type="ECO:0000313" key="2">
    <source>
        <dbReference type="EMBL" id="SDT25899.1"/>
    </source>
</evidence>
<name>A0A1H1YX43_9BRAD</name>
<dbReference type="Proteomes" id="UP000243904">
    <property type="component" value="Chromosome I"/>
</dbReference>
<dbReference type="Pfam" id="PF12395">
    <property type="entry name" value="DUF3658"/>
    <property type="match status" value="1"/>
</dbReference>
<evidence type="ECO:0000259" key="1">
    <source>
        <dbReference type="Pfam" id="PF12395"/>
    </source>
</evidence>
<dbReference type="InterPro" id="IPR022123">
    <property type="entry name" value="DUF3658"/>
</dbReference>
<dbReference type="EMBL" id="LT629750">
    <property type="protein sequence ID" value="SDT25899.1"/>
    <property type="molecule type" value="Genomic_DNA"/>
</dbReference>
<sequence>MDKEQAAEIQRHLLDAADAIDRASVVLVGLSKEDRAALAVPLGDILTTLHFELLQAVYDRHPALKPPQEPAVVSSFLRWDDVSLPDSVSEADIDSIIFSLLTSRWQKMAMVVGKAVGRCKERALPIGDEVLGARIQALAESDRLDSQGDLRKWRHSEVRLKH</sequence>
<organism evidence="2 3">
    <name type="scientific">Bradyrhizobium canariense</name>
    <dbReference type="NCBI Taxonomy" id="255045"/>
    <lineage>
        <taxon>Bacteria</taxon>
        <taxon>Pseudomonadati</taxon>
        <taxon>Pseudomonadota</taxon>
        <taxon>Alphaproteobacteria</taxon>
        <taxon>Hyphomicrobiales</taxon>
        <taxon>Nitrobacteraceae</taxon>
        <taxon>Bradyrhizobium</taxon>
    </lineage>
</organism>
<feature type="domain" description="DUF3658" evidence="1">
    <location>
        <begin position="86"/>
        <end position="156"/>
    </location>
</feature>